<dbReference type="NCBIfam" id="TIGR01164">
    <property type="entry name" value="rplP_bact"/>
    <property type="match status" value="1"/>
</dbReference>
<proteinExistence type="inferred from homology"/>
<evidence type="ECO:0000313" key="10">
    <source>
        <dbReference type="Proteomes" id="UP000231282"/>
    </source>
</evidence>
<dbReference type="AlphaFoldDB" id="A0A2H0WU09"/>
<comment type="caution">
    <text evidence="9">The sequence shown here is derived from an EMBL/GenBank/DDBJ whole genome shotgun (WGS) entry which is preliminary data.</text>
</comment>
<evidence type="ECO:0000313" key="9">
    <source>
        <dbReference type="EMBL" id="PIS15409.1"/>
    </source>
</evidence>
<name>A0A2H0WU09_9BACT</name>
<keyword evidence="6 8" id="KW-0694">RNA-binding</keyword>
<comment type="similarity">
    <text evidence="1 6 7">Belongs to the universal ribosomal protein uL16 family.</text>
</comment>
<keyword evidence="2 6" id="KW-0820">tRNA-binding</keyword>
<dbReference type="GO" id="GO:0000049">
    <property type="term" value="F:tRNA binding"/>
    <property type="evidence" value="ECO:0007669"/>
    <property type="project" value="UniProtKB-KW"/>
</dbReference>
<evidence type="ECO:0000256" key="1">
    <source>
        <dbReference type="ARBA" id="ARBA00008931"/>
    </source>
</evidence>
<dbReference type="GO" id="GO:0003735">
    <property type="term" value="F:structural constituent of ribosome"/>
    <property type="evidence" value="ECO:0007669"/>
    <property type="project" value="InterPro"/>
</dbReference>
<dbReference type="GO" id="GO:0006412">
    <property type="term" value="P:translation"/>
    <property type="evidence" value="ECO:0007669"/>
    <property type="project" value="UniProtKB-UniRule"/>
</dbReference>
<dbReference type="Proteomes" id="UP000231282">
    <property type="component" value="Unassembled WGS sequence"/>
</dbReference>
<evidence type="ECO:0000256" key="7">
    <source>
        <dbReference type="RuleBase" id="RU004413"/>
    </source>
</evidence>
<dbReference type="PANTHER" id="PTHR12220">
    <property type="entry name" value="50S/60S RIBOSOMAL PROTEIN L16"/>
    <property type="match status" value="1"/>
</dbReference>
<dbReference type="InterPro" id="IPR000114">
    <property type="entry name" value="Ribosomal_uL16_bact-type"/>
</dbReference>
<dbReference type="Gene3D" id="3.90.1170.10">
    <property type="entry name" value="Ribosomal protein L10e/L16"/>
    <property type="match status" value="1"/>
</dbReference>
<comment type="subunit">
    <text evidence="6 8">Part of the 50S ribosomal subunit.</text>
</comment>
<dbReference type="GO" id="GO:0022625">
    <property type="term" value="C:cytosolic large ribosomal subunit"/>
    <property type="evidence" value="ECO:0007669"/>
    <property type="project" value="TreeGrafter"/>
</dbReference>
<evidence type="ECO:0000256" key="2">
    <source>
        <dbReference type="ARBA" id="ARBA00022555"/>
    </source>
</evidence>
<reference evidence="10" key="1">
    <citation type="submission" date="2017-09" db="EMBL/GenBank/DDBJ databases">
        <title>Depth-based differentiation of microbial function through sediment-hosted aquifers and enrichment of novel symbionts in the deep terrestrial subsurface.</title>
        <authorList>
            <person name="Probst A.J."/>
            <person name="Ladd B."/>
            <person name="Jarett J.K."/>
            <person name="Geller-Mcgrath D.E."/>
            <person name="Sieber C.M.K."/>
            <person name="Emerson J.B."/>
            <person name="Anantharaman K."/>
            <person name="Thomas B.C."/>
            <person name="Malmstrom R."/>
            <person name="Stieglmeier M."/>
            <person name="Klingl A."/>
            <person name="Woyke T."/>
            <person name="Ryan C.M."/>
            <person name="Banfield J.F."/>
        </authorList>
    </citation>
    <scope>NUCLEOTIDE SEQUENCE [LARGE SCALE GENOMIC DNA]</scope>
</reference>
<evidence type="ECO:0000256" key="4">
    <source>
        <dbReference type="ARBA" id="ARBA00023274"/>
    </source>
</evidence>
<comment type="function">
    <text evidence="6 8">Binds 23S rRNA and is also seen to make contacts with the A and possibly P site tRNAs.</text>
</comment>
<evidence type="ECO:0000256" key="3">
    <source>
        <dbReference type="ARBA" id="ARBA00022980"/>
    </source>
</evidence>
<dbReference type="InterPro" id="IPR047873">
    <property type="entry name" value="Ribosomal_uL16"/>
</dbReference>
<keyword evidence="4 6" id="KW-0687">Ribonucleoprotein</keyword>
<accession>A0A2H0WU09</accession>
<sequence>MVVPKKEKYRKQFRGKMRGIATRGYRLAFGDFGLKAMGRSWLTEQQLEAARQAIVHKTKREGKVWIRVIHNQPITSKPLGVTMGGGKGEVLGHVAVILPGRIIFEVGGLPESLAKEALHLAGSKLPFKTKIVGE</sequence>
<dbReference type="CDD" id="cd01433">
    <property type="entry name" value="Ribosomal_L16_L10e"/>
    <property type="match status" value="1"/>
</dbReference>
<dbReference type="GO" id="GO:0019843">
    <property type="term" value="F:rRNA binding"/>
    <property type="evidence" value="ECO:0007669"/>
    <property type="project" value="UniProtKB-UniRule"/>
</dbReference>
<evidence type="ECO:0000256" key="8">
    <source>
        <dbReference type="RuleBase" id="RU004414"/>
    </source>
</evidence>
<dbReference type="EMBL" id="PEZH01000002">
    <property type="protein sequence ID" value="PIS15409.1"/>
    <property type="molecule type" value="Genomic_DNA"/>
</dbReference>
<dbReference type="PANTHER" id="PTHR12220:SF13">
    <property type="entry name" value="LARGE RIBOSOMAL SUBUNIT PROTEIN UL16M"/>
    <property type="match status" value="1"/>
</dbReference>
<dbReference type="SUPFAM" id="SSF54686">
    <property type="entry name" value="Ribosomal protein L16p/L10e"/>
    <property type="match status" value="1"/>
</dbReference>
<dbReference type="InterPro" id="IPR016180">
    <property type="entry name" value="Ribosomal_uL16_dom"/>
</dbReference>
<dbReference type="PRINTS" id="PR00060">
    <property type="entry name" value="RIBOSOMALL16"/>
</dbReference>
<gene>
    <name evidence="6" type="primary">rplP</name>
    <name evidence="9" type="ORF">COT63_00040</name>
</gene>
<organism evidence="9 10">
    <name type="scientific">Candidatus Shapirobacteria bacterium CG09_land_8_20_14_0_10_38_17</name>
    <dbReference type="NCBI Taxonomy" id="1974884"/>
    <lineage>
        <taxon>Bacteria</taxon>
        <taxon>Candidatus Shapironibacteriota</taxon>
    </lineage>
</organism>
<protein>
    <recommendedName>
        <fullName evidence="5 6">Large ribosomal subunit protein uL16</fullName>
    </recommendedName>
</protein>
<dbReference type="FunFam" id="3.90.1170.10:FF:000001">
    <property type="entry name" value="50S ribosomal protein L16"/>
    <property type="match status" value="1"/>
</dbReference>
<dbReference type="Pfam" id="PF00252">
    <property type="entry name" value="Ribosomal_L16"/>
    <property type="match status" value="1"/>
</dbReference>
<evidence type="ECO:0000256" key="5">
    <source>
        <dbReference type="ARBA" id="ARBA00035198"/>
    </source>
</evidence>
<dbReference type="HAMAP" id="MF_01342">
    <property type="entry name" value="Ribosomal_uL16"/>
    <property type="match status" value="1"/>
</dbReference>
<keyword evidence="6 8" id="KW-0699">rRNA-binding</keyword>
<dbReference type="InterPro" id="IPR036920">
    <property type="entry name" value="Ribosomal_uL16_sf"/>
</dbReference>
<evidence type="ECO:0000256" key="6">
    <source>
        <dbReference type="HAMAP-Rule" id="MF_01342"/>
    </source>
</evidence>
<keyword evidence="3 6" id="KW-0689">Ribosomal protein</keyword>